<evidence type="ECO:0000313" key="1">
    <source>
        <dbReference type="EMBL" id="OAJ67199.1"/>
    </source>
</evidence>
<name>A0A1B6VIZ4_9PROT</name>
<organism evidence="1 2">
    <name type="scientific">Gluconobacter cerinus</name>
    <dbReference type="NCBI Taxonomy" id="38307"/>
    <lineage>
        <taxon>Bacteria</taxon>
        <taxon>Pseudomonadati</taxon>
        <taxon>Pseudomonadota</taxon>
        <taxon>Alphaproteobacteria</taxon>
        <taxon>Acetobacterales</taxon>
        <taxon>Acetobacteraceae</taxon>
        <taxon>Gluconobacter</taxon>
    </lineage>
</organism>
<protein>
    <submittedName>
        <fullName evidence="1">Uncharacterized protein</fullName>
    </submittedName>
</protein>
<dbReference type="RefSeq" id="WP_064274849.1">
    <property type="nucleotide sequence ID" value="NZ_LUTU01000009.1"/>
</dbReference>
<proteinExistence type="predicted"/>
<dbReference type="Proteomes" id="UP000077786">
    <property type="component" value="Unassembled WGS sequence"/>
</dbReference>
<reference evidence="1 2" key="1">
    <citation type="submission" date="2016-03" db="EMBL/GenBank/DDBJ databases">
        <title>Draft genome sequence of Gluconobacter cerinus strain CECT 9110.</title>
        <authorList>
            <person name="Sainz F."/>
            <person name="Mas A."/>
            <person name="Torija M.J."/>
        </authorList>
    </citation>
    <scope>NUCLEOTIDE SEQUENCE [LARGE SCALE GENOMIC DNA]</scope>
    <source>
        <strain evidence="1 2">CECT 9110</strain>
    </source>
</reference>
<sequence length="185" mass="20506">MSVIRPAFLVGIGALIPGMASAHRLDEYLQATTIDLARNHIALHLHLVPGVDVAKSVIQELDTNHDGTFSLFEERSYVSQIIHRLSVFLNGEQQPITLNTATFPPLKDIQGGTGVVDLQLTIITVPQIGFNHLIYINRGSGPETAWLVNCLLPSDPTFHILQQKRSPNQSDYQLDFQILPSKIHN</sequence>
<dbReference type="PATRIC" id="fig|38307.3.peg.2248"/>
<comment type="caution">
    <text evidence="1">The sequence shown here is derived from an EMBL/GenBank/DDBJ whole genome shotgun (WGS) entry which is preliminary data.</text>
</comment>
<dbReference type="OrthoDB" id="7282047at2"/>
<evidence type="ECO:0000313" key="2">
    <source>
        <dbReference type="Proteomes" id="UP000077786"/>
    </source>
</evidence>
<dbReference type="EMBL" id="LUTU01000009">
    <property type="protein sequence ID" value="OAJ67199.1"/>
    <property type="molecule type" value="Genomic_DNA"/>
</dbReference>
<accession>A0A1B6VIZ4</accession>
<gene>
    <name evidence="1" type="ORF">A0123_02171</name>
</gene>
<dbReference type="AlphaFoldDB" id="A0A1B6VIZ4"/>